<evidence type="ECO:0000256" key="4">
    <source>
        <dbReference type="ARBA" id="ARBA00023172"/>
    </source>
</evidence>
<keyword evidence="6" id="KW-0472">Membrane</keyword>
<evidence type="ECO:0000256" key="6">
    <source>
        <dbReference type="SAM" id="Phobius"/>
    </source>
</evidence>
<reference evidence="7 8" key="1">
    <citation type="submission" date="2019-08" db="EMBL/GenBank/DDBJ databases">
        <title>Seonamhaeicola sediminis sp. nov., isolated from marine sediment.</title>
        <authorList>
            <person name="Cao W.R."/>
        </authorList>
    </citation>
    <scope>NUCLEOTIDE SEQUENCE [LARGE SCALE GENOMIC DNA]</scope>
    <source>
        <strain evidence="7 8">1505</strain>
    </source>
</reference>
<dbReference type="Proteomes" id="UP000321080">
    <property type="component" value="Unassembled WGS sequence"/>
</dbReference>
<comment type="function">
    <text evidence="1">Involved in DNA recombination.</text>
</comment>
<keyword evidence="3 5" id="KW-0175">Coiled coil</keyword>
<name>A0A5C7GM50_9FLAO</name>
<dbReference type="PANTHER" id="PTHR30563:SF0">
    <property type="entry name" value="DNA RECOMBINATION PROTEIN RMUC"/>
    <property type="match status" value="1"/>
</dbReference>
<protein>
    <submittedName>
        <fullName evidence="7">DNA recombination protein RmuC</fullName>
    </submittedName>
</protein>
<keyword evidence="8" id="KW-1185">Reference proteome</keyword>
<sequence>MNDSLILILAILISAGVGAYLGILFTKLKSKGEQSALEERQSQLNKTISDLKSTIEGLESERNQFRDEREALNLELVQKNTEYENLHQLNLKRDKELEERQEQLRKDFELLANKILEEKSNKFTEQNKENIKNILNPLQEKIQGFEKKVEASQKESISMHSALKEQLLGLKDLNQQMTKEATNLTRALKGDSKMQGNWGELVLERVLEKSGLEKDREYFVQQNFTRDDNSRVMPDVVLHLPDGKKMIIDSKVSLTDYERLVNADDDDKPQFLKAHVNSIKKHVEQLSAKNYQDLYDIESPDFVLMFIPIEPAFAIVVNEDNAIYNKAFDKNIVIVTPSTLLATLRTIDTMWNNEKQQRNALEIARQAGALYDKFEGLVTDLTGVGKKIDAAKTDYLSAMNKLVEGRGNLITSVEKLKKMGAKAKKSLPEAIIKRAEEE</sequence>
<comment type="caution">
    <text evidence="7">The sequence shown here is derived from an EMBL/GenBank/DDBJ whole genome shotgun (WGS) entry which is preliminary data.</text>
</comment>
<keyword evidence="6" id="KW-0812">Transmembrane</keyword>
<evidence type="ECO:0000313" key="8">
    <source>
        <dbReference type="Proteomes" id="UP000321080"/>
    </source>
</evidence>
<organism evidence="7 8">
    <name type="scientific">Seonamhaeicola maritimus</name>
    <dbReference type="NCBI Taxonomy" id="2591822"/>
    <lineage>
        <taxon>Bacteria</taxon>
        <taxon>Pseudomonadati</taxon>
        <taxon>Bacteroidota</taxon>
        <taxon>Flavobacteriia</taxon>
        <taxon>Flavobacteriales</taxon>
        <taxon>Flavobacteriaceae</taxon>
    </lineage>
</organism>
<dbReference type="Pfam" id="PF02646">
    <property type="entry name" value="RmuC"/>
    <property type="match status" value="1"/>
</dbReference>
<evidence type="ECO:0000256" key="5">
    <source>
        <dbReference type="SAM" id="Coils"/>
    </source>
</evidence>
<dbReference type="GO" id="GO:0006310">
    <property type="term" value="P:DNA recombination"/>
    <property type="evidence" value="ECO:0007669"/>
    <property type="project" value="UniProtKB-KW"/>
</dbReference>
<dbReference type="AlphaFoldDB" id="A0A5C7GM50"/>
<accession>A0A5C7GM50</accession>
<evidence type="ECO:0000256" key="2">
    <source>
        <dbReference type="ARBA" id="ARBA00009840"/>
    </source>
</evidence>
<feature type="coiled-coil region" evidence="5">
    <location>
        <begin position="41"/>
        <end position="180"/>
    </location>
</feature>
<keyword evidence="4" id="KW-0233">DNA recombination</keyword>
<dbReference type="OrthoDB" id="370725at2"/>
<comment type="similarity">
    <text evidence="2">Belongs to the RmuC family.</text>
</comment>
<keyword evidence="6" id="KW-1133">Transmembrane helix</keyword>
<feature type="transmembrane region" description="Helical" evidence="6">
    <location>
        <begin position="6"/>
        <end position="25"/>
    </location>
</feature>
<gene>
    <name evidence="7" type="primary">rmuC</name>
    <name evidence="7" type="ORF">FUA22_05545</name>
</gene>
<proteinExistence type="inferred from homology"/>
<dbReference type="RefSeq" id="WP_147766910.1">
    <property type="nucleotide sequence ID" value="NZ_VRKQ01000008.1"/>
</dbReference>
<evidence type="ECO:0000256" key="1">
    <source>
        <dbReference type="ARBA" id="ARBA00003416"/>
    </source>
</evidence>
<evidence type="ECO:0000313" key="7">
    <source>
        <dbReference type="EMBL" id="TXG39340.1"/>
    </source>
</evidence>
<dbReference type="PANTHER" id="PTHR30563">
    <property type="entry name" value="DNA RECOMBINATION PROTEIN RMUC"/>
    <property type="match status" value="1"/>
</dbReference>
<dbReference type="InterPro" id="IPR003798">
    <property type="entry name" value="DNA_recombination_RmuC"/>
</dbReference>
<evidence type="ECO:0000256" key="3">
    <source>
        <dbReference type="ARBA" id="ARBA00023054"/>
    </source>
</evidence>
<dbReference type="EMBL" id="VRKQ01000008">
    <property type="protein sequence ID" value="TXG39340.1"/>
    <property type="molecule type" value="Genomic_DNA"/>
</dbReference>